<reference evidence="4" key="1">
    <citation type="submission" date="2025-08" db="UniProtKB">
        <authorList>
            <consortium name="RefSeq"/>
        </authorList>
    </citation>
    <scope>IDENTIFICATION</scope>
    <source>
        <tissue evidence="4">Muscle</tissue>
    </source>
</reference>
<evidence type="ECO:0000256" key="1">
    <source>
        <dbReference type="SAM" id="Coils"/>
    </source>
</evidence>
<evidence type="ECO:0000256" key="2">
    <source>
        <dbReference type="SAM" id="MobiDB-lite"/>
    </source>
</evidence>
<dbReference type="Proteomes" id="UP000694941">
    <property type="component" value="Unplaced"/>
</dbReference>
<feature type="region of interest" description="Disordered" evidence="2">
    <location>
        <begin position="293"/>
        <end position="314"/>
    </location>
</feature>
<dbReference type="RefSeq" id="XP_022258905.1">
    <property type="nucleotide sequence ID" value="XM_022403197.1"/>
</dbReference>
<organism evidence="3 4">
    <name type="scientific">Limulus polyphemus</name>
    <name type="common">Atlantic horseshoe crab</name>
    <dbReference type="NCBI Taxonomy" id="6850"/>
    <lineage>
        <taxon>Eukaryota</taxon>
        <taxon>Metazoa</taxon>
        <taxon>Ecdysozoa</taxon>
        <taxon>Arthropoda</taxon>
        <taxon>Chelicerata</taxon>
        <taxon>Merostomata</taxon>
        <taxon>Xiphosura</taxon>
        <taxon>Limulidae</taxon>
        <taxon>Limulus</taxon>
    </lineage>
</organism>
<dbReference type="PANTHER" id="PTHR21974:SF2">
    <property type="entry name" value="RE15880P"/>
    <property type="match status" value="1"/>
</dbReference>
<name>A0ABM1TSP9_LIMPO</name>
<evidence type="ECO:0000313" key="3">
    <source>
        <dbReference type="Proteomes" id="UP000694941"/>
    </source>
</evidence>
<feature type="non-terminal residue" evidence="4">
    <location>
        <position position="314"/>
    </location>
</feature>
<feature type="coiled-coil region" evidence="1">
    <location>
        <begin position="10"/>
        <end position="99"/>
    </location>
</feature>
<keyword evidence="3" id="KW-1185">Reference proteome</keyword>
<protein>
    <submittedName>
        <fullName evidence="4">Uncharacterized protein LOC106474942</fullName>
    </submittedName>
</protein>
<accession>A0ABM1TSP9</accession>
<dbReference type="PANTHER" id="PTHR21974">
    <property type="entry name" value="RE15880P"/>
    <property type="match status" value="1"/>
</dbReference>
<dbReference type="GeneID" id="106474942"/>
<evidence type="ECO:0000313" key="4">
    <source>
        <dbReference type="RefSeq" id="XP_022258905.1"/>
    </source>
</evidence>
<keyword evidence="1" id="KW-0175">Coiled coil</keyword>
<sequence>MEKTENGQELSKEQEDIVDALNRKEIINQELESTTRQRDALKEEITTLAEEGEKVQKLYEERDELLDSLFGGDYGSDLENQLEKEVDLLQEQKHHMDQAHFKWRQAYMMAITYIFTDMQTTDRHEHALLCYHTTYRRSGALRQWFEQVLNTTISRDLAQLTEECKTKTIELRRERIRLIRERVKELTGKDVDYDIDMDNDAEDAAADEQVAQLFEAEKVKGQNNYLAPEPPMPPAPTPVPLNDLAPPPSNEEIFGKINELRKRHEAEVEDFKNSQAMNHARMEMGLKEKLNARRSRRNRLQAHTEEMQALGTAA</sequence>
<gene>
    <name evidence="4" type="primary">LOC106474942</name>
</gene>
<proteinExistence type="predicted"/>